<feature type="transmembrane region" description="Helical" evidence="7">
    <location>
        <begin position="295"/>
        <end position="314"/>
    </location>
</feature>
<feature type="transmembrane region" description="Helical" evidence="7">
    <location>
        <begin position="227"/>
        <end position="246"/>
    </location>
</feature>
<comment type="subcellular location">
    <subcellularLocation>
        <location evidence="1">Membrane</location>
        <topology evidence="1">Multi-pass membrane protein</topology>
    </subcellularLocation>
</comment>
<feature type="transmembrane region" description="Helical" evidence="7">
    <location>
        <begin position="129"/>
        <end position="148"/>
    </location>
</feature>
<dbReference type="InterPro" id="IPR036259">
    <property type="entry name" value="MFS_trans_sf"/>
</dbReference>
<keyword evidence="2" id="KW-0813">Transport</keyword>
<dbReference type="InterPro" id="IPR011701">
    <property type="entry name" value="MFS"/>
</dbReference>
<dbReference type="SUPFAM" id="SSF103473">
    <property type="entry name" value="MFS general substrate transporter"/>
    <property type="match status" value="1"/>
</dbReference>
<evidence type="ECO:0000256" key="5">
    <source>
        <dbReference type="ARBA" id="ARBA00023136"/>
    </source>
</evidence>
<reference evidence="10" key="1">
    <citation type="submission" date="2020-08" db="EMBL/GenBank/DDBJ databases">
        <title>Complete genome sequence of Sphingobium barthaii strain KK22, a high-molecular-weight polycyclic aromatic hydrocarbon-degrading soil bacterium.</title>
        <authorList>
            <person name="Mori J.F."/>
            <person name="Kanaly R.A."/>
        </authorList>
    </citation>
    <scope>NUCLEOTIDE SEQUENCE [LARGE SCALE GENOMIC DNA]</scope>
    <source>
        <strain evidence="10">KK22</strain>
    </source>
</reference>
<evidence type="ECO:0000256" key="3">
    <source>
        <dbReference type="ARBA" id="ARBA00022692"/>
    </source>
</evidence>
<gene>
    <name evidence="9" type="ORF">H5V43_00855</name>
</gene>
<dbReference type="GO" id="GO:0016020">
    <property type="term" value="C:membrane"/>
    <property type="evidence" value="ECO:0007669"/>
    <property type="project" value="UniProtKB-SubCell"/>
</dbReference>
<dbReference type="KEGG" id="sbar:H5V43_00855"/>
<dbReference type="InterPro" id="IPR020846">
    <property type="entry name" value="MFS_dom"/>
</dbReference>
<feature type="transmembrane region" description="Helical" evidence="7">
    <location>
        <begin position="488"/>
        <end position="508"/>
    </location>
</feature>
<feature type="transmembrane region" description="Helical" evidence="7">
    <location>
        <begin position="320"/>
        <end position="337"/>
    </location>
</feature>
<evidence type="ECO:0000256" key="4">
    <source>
        <dbReference type="ARBA" id="ARBA00022989"/>
    </source>
</evidence>
<dbReference type="InterPro" id="IPR044770">
    <property type="entry name" value="MFS_spinster-like"/>
</dbReference>
<feature type="transmembrane region" description="Helical" evidence="7">
    <location>
        <begin position="154"/>
        <end position="175"/>
    </location>
</feature>
<evidence type="ECO:0000256" key="2">
    <source>
        <dbReference type="ARBA" id="ARBA00022448"/>
    </source>
</evidence>
<evidence type="ECO:0000256" key="1">
    <source>
        <dbReference type="ARBA" id="ARBA00004141"/>
    </source>
</evidence>
<accession>A0A7M2GGR0</accession>
<feature type="transmembrane region" description="Helical" evidence="7">
    <location>
        <begin position="61"/>
        <end position="80"/>
    </location>
</feature>
<evidence type="ECO:0000313" key="10">
    <source>
        <dbReference type="Proteomes" id="UP000593663"/>
    </source>
</evidence>
<protein>
    <submittedName>
        <fullName evidence="9">MFS transporter</fullName>
    </submittedName>
</protein>
<feature type="domain" description="Major facilitator superfamily (MFS) profile" evidence="8">
    <location>
        <begin position="62"/>
        <end position="542"/>
    </location>
</feature>
<keyword evidence="3 7" id="KW-0812">Transmembrane</keyword>
<dbReference type="PANTHER" id="PTHR23505:SF79">
    <property type="entry name" value="PROTEIN SPINSTER"/>
    <property type="match status" value="1"/>
</dbReference>
<feature type="transmembrane region" description="Helical" evidence="7">
    <location>
        <begin position="424"/>
        <end position="445"/>
    </location>
</feature>
<feature type="transmembrane region" description="Helical" evidence="7">
    <location>
        <begin position="520"/>
        <end position="540"/>
    </location>
</feature>
<evidence type="ECO:0000256" key="6">
    <source>
        <dbReference type="SAM" id="MobiDB-lite"/>
    </source>
</evidence>
<dbReference type="AlphaFoldDB" id="A0A7M2GGR0"/>
<dbReference type="PANTHER" id="PTHR23505">
    <property type="entry name" value="SPINSTER"/>
    <property type="match status" value="1"/>
</dbReference>
<dbReference type="CDD" id="cd17328">
    <property type="entry name" value="MFS_spinster_like"/>
    <property type="match status" value="1"/>
</dbReference>
<feature type="region of interest" description="Disordered" evidence="6">
    <location>
        <begin position="560"/>
        <end position="582"/>
    </location>
</feature>
<keyword evidence="4 7" id="KW-1133">Transmembrane helix</keyword>
<organism evidence="9 10">
    <name type="scientific">Sphingobium fuliginis (strain ATCC 27551)</name>
    <dbReference type="NCBI Taxonomy" id="336203"/>
    <lineage>
        <taxon>Bacteria</taxon>
        <taxon>Pseudomonadati</taxon>
        <taxon>Pseudomonadota</taxon>
        <taxon>Alphaproteobacteria</taxon>
        <taxon>Sphingomonadales</taxon>
        <taxon>Sphingomonadaceae</taxon>
        <taxon>Sphingobium</taxon>
    </lineage>
</organism>
<evidence type="ECO:0000313" key="9">
    <source>
        <dbReference type="EMBL" id="QOT71763.1"/>
    </source>
</evidence>
<feature type="transmembrane region" description="Helical" evidence="7">
    <location>
        <begin position="451"/>
        <end position="476"/>
    </location>
</feature>
<sequence>MTFKGSRLAVVQPVALQRRYERAGEGGTGLEASSASLAPDNRVMGGAAAERNAVDGPYARYVLMVLVGVYTLTWMDRTILSILAEDIKAHFGLSDAELGFLHGTAFGVFYALFGFPFGRLADRWKRVRLLSICISIWSMMTVFCGLAGSVGQLVAARIGVGIGEASAVPSAYSLLSDWFSRGRRGTALGIFSTGFYLGQGLAFAIGGLVVASWLSSFGEAGPFGLRGWQAAFMVVGLPGLLIAILVSTLREPRRGLSDGTYPPAEKDIWLRLFDDIASVIPPFTFYQAARTGPKVLAVNIAAALIVASAAWGLIAASGDRMQWIAIAIGWYAAFTAAQMLRARDPATFALTWKAPAFLYTTIGFGFSSMLVLNMGFWTAPLALRSLPVDKATVGMVLGASAAICGMAGVFVGGRLSDIMLRRHAAGRIHVGIASTVIPVPFVIGMCLTHNPWIFFLLNLPVIFVGIMWMAAGAATIQEIVMPRMRGTASVTYILVSTLVGSALGPYLVGKVSAAQGSLATGLMAGLLAVPIAVAALWMAARHVQSAEATKVERARAAGEAVEQEPVGVPAHAEHRQFERQLS</sequence>
<name>A0A7M2GGR0_SPHSA</name>
<feature type="transmembrane region" description="Helical" evidence="7">
    <location>
        <begin position="100"/>
        <end position="117"/>
    </location>
</feature>
<proteinExistence type="predicted"/>
<feature type="compositionally biased region" description="Basic and acidic residues" evidence="6">
    <location>
        <begin position="571"/>
        <end position="582"/>
    </location>
</feature>
<keyword evidence="5 7" id="KW-0472">Membrane</keyword>
<feature type="transmembrane region" description="Helical" evidence="7">
    <location>
        <begin position="187"/>
        <end position="215"/>
    </location>
</feature>
<feature type="transmembrane region" description="Helical" evidence="7">
    <location>
        <begin position="357"/>
        <end position="379"/>
    </location>
</feature>
<evidence type="ECO:0000256" key="7">
    <source>
        <dbReference type="SAM" id="Phobius"/>
    </source>
</evidence>
<dbReference type="Gene3D" id="1.20.1250.20">
    <property type="entry name" value="MFS general substrate transporter like domains"/>
    <property type="match status" value="2"/>
</dbReference>
<dbReference type="Pfam" id="PF07690">
    <property type="entry name" value="MFS_1"/>
    <property type="match status" value="1"/>
</dbReference>
<dbReference type="EMBL" id="CP060035">
    <property type="protein sequence ID" value="QOT71763.1"/>
    <property type="molecule type" value="Genomic_DNA"/>
</dbReference>
<dbReference type="GO" id="GO:0022857">
    <property type="term" value="F:transmembrane transporter activity"/>
    <property type="evidence" value="ECO:0007669"/>
    <property type="project" value="InterPro"/>
</dbReference>
<dbReference type="PROSITE" id="PS50850">
    <property type="entry name" value="MFS"/>
    <property type="match status" value="1"/>
</dbReference>
<dbReference type="RefSeq" id="WP_193666724.1">
    <property type="nucleotide sequence ID" value="NZ_CP060035.1"/>
</dbReference>
<feature type="transmembrane region" description="Helical" evidence="7">
    <location>
        <begin position="391"/>
        <end position="412"/>
    </location>
</feature>
<dbReference type="Proteomes" id="UP000593663">
    <property type="component" value="Chromosome 1"/>
</dbReference>
<evidence type="ECO:0000259" key="8">
    <source>
        <dbReference type="PROSITE" id="PS50850"/>
    </source>
</evidence>